<feature type="domain" description="Saposin B-type" evidence="8">
    <location>
        <begin position="527"/>
        <end position="608"/>
    </location>
</feature>
<keyword evidence="4" id="KW-0677">Repeat</keyword>
<evidence type="ECO:0000313" key="11">
    <source>
        <dbReference type="Proteomes" id="UP000410492"/>
    </source>
</evidence>
<dbReference type="InterPro" id="IPR008138">
    <property type="entry name" value="SapB_2"/>
</dbReference>
<reference evidence="10 11" key="1">
    <citation type="submission" date="2019-01" db="EMBL/GenBank/DDBJ databases">
        <authorList>
            <person name="Sayadi A."/>
        </authorList>
    </citation>
    <scope>NUCLEOTIDE SEQUENCE [LARGE SCALE GENOMIC DNA]</scope>
</reference>
<keyword evidence="3 7" id="KW-0732">Signal</keyword>
<accession>A0A653DKY4</accession>
<feature type="domain" description="Saposin B-type" evidence="8">
    <location>
        <begin position="77"/>
        <end position="159"/>
    </location>
</feature>
<feature type="signal peptide" evidence="7">
    <location>
        <begin position="1"/>
        <end position="18"/>
    </location>
</feature>
<evidence type="ECO:0000256" key="2">
    <source>
        <dbReference type="ARBA" id="ARBA00022525"/>
    </source>
</evidence>
<name>A0A653DKY4_CALMS</name>
<dbReference type="InterPro" id="IPR011001">
    <property type="entry name" value="Saposin-like"/>
</dbReference>
<dbReference type="SMART" id="SM00741">
    <property type="entry name" value="SapB"/>
    <property type="match status" value="7"/>
</dbReference>
<keyword evidence="5" id="KW-1015">Disulfide bond</keyword>
<evidence type="ECO:0000256" key="7">
    <source>
        <dbReference type="SAM" id="SignalP"/>
    </source>
</evidence>
<dbReference type="GO" id="GO:0006665">
    <property type="term" value="P:sphingolipid metabolic process"/>
    <property type="evidence" value="ECO:0007669"/>
    <property type="project" value="InterPro"/>
</dbReference>
<evidence type="ECO:0000256" key="1">
    <source>
        <dbReference type="ARBA" id="ARBA00004613"/>
    </source>
</evidence>
<evidence type="ECO:0000256" key="4">
    <source>
        <dbReference type="ARBA" id="ARBA00022737"/>
    </source>
</evidence>
<gene>
    <name evidence="10" type="ORF">CALMAC_LOCUS18444</name>
</gene>
<evidence type="ECO:0000259" key="9">
    <source>
        <dbReference type="PROSITE" id="PS51110"/>
    </source>
</evidence>
<dbReference type="InterPro" id="IPR003119">
    <property type="entry name" value="SAP_A"/>
</dbReference>
<feature type="domain" description="Saposin B-type" evidence="8">
    <location>
        <begin position="649"/>
        <end position="730"/>
    </location>
</feature>
<keyword evidence="2" id="KW-0964">Secreted</keyword>
<evidence type="ECO:0000259" key="8">
    <source>
        <dbReference type="PROSITE" id="PS50015"/>
    </source>
</evidence>
<dbReference type="GO" id="GO:0016020">
    <property type="term" value="C:membrane"/>
    <property type="evidence" value="ECO:0007669"/>
    <property type="project" value="GOC"/>
</dbReference>
<dbReference type="InterPro" id="IPR051428">
    <property type="entry name" value="Sphingo_Act-Surfact_Prot"/>
</dbReference>
<dbReference type="OrthoDB" id="69496at2759"/>
<dbReference type="Pfam" id="PF05184">
    <property type="entry name" value="SapB_1"/>
    <property type="match status" value="6"/>
</dbReference>
<proteinExistence type="predicted"/>
<dbReference type="InterPro" id="IPR008139">
    <property type="entry name" value="SaposinB_dom"/>
</dbReference>
<dbReference type="Gene3D" id="1.10.225.10">
    <property type="entry name" value="Saposin-like"/>
    <property type="match status" value="7"/>
</dbReference>
<organism evidence="10 11">
    <name type="scientific">Callosobruchus maculatus</name>
    <name type="common">Southern cowpea weevil</name>
    <name type="synonym">Pulse bruchid</name>
    <dbReference type="NCBI Taxonomy" id="64391"/>
    <lineage>
        <taxon>Eukaryota</taxon>
        <taxon>Metazoa</taxon>
        <taxon>Ecdysozoa</taxon>
        <taxon>Arthropoda</taxon>
        <taxon>Hexapoda</taxon>
        <taxon>Insecta</taxon>
        <taxon>Pterygota</taxon>
        <taxon>Neoptera</taxon>
        <taxon>Endopterygota</taxon>
        <taxon>Coleoptera</taxon>
        <taxon>Polyphaga</taxon>
        <taxon>Cucujiformia</taxon>
        <taxon>Chrysomeloidea</taxon>
        <taxon>Chrysomelidae</taxon>
        <taxon>Bruchinae</taxon>
        <taxon>Bruchini</taxon>
        <taxon>Callosobruchus</taxon>
    </lineage>
</organism>
<feature type="domain" description="Saposin B-type" evidence="8">
    <location>
        <begin position="435"/>
        <end position="516"/>
    </location>
</feature>
<evidence type="ECO:0000313" key="10">
    <source>
        <dbReference type="EMBL" id="VEN60890.1"/>
    </source>
</evidence>
<feature type="domain" description="Saposin B-type" evidence="8">
    <location>
        <begin position="736"/>
        <end position="815"/>
    </location>
</feature>
<protein>
    <recommendedName>
        <fullName evidence="12">Saposin B-type domain-containing protein</fullName>
    </recommendedName>
</protein>
<dbReference type="AlphaFoldDB" id="A0A653DKY4"/>
<feature type="domain" description="Saposin A-type" evidence="9">
    <location>
        <begin position="33"/>
        <end position="73"/>
    </location>
</feature>
<dbReference type="PROSITE" id="PS51110">
    <property type="entry name" value="SAP_A"/>
    <property type="match status" value="1"/>
</dbReference>
<comment type="subcellular location">
    <subcellularLocation>
        <location evidence="1">Secreted</location>
    </subcellularLocation>
</comment>
<dbReference type="EMBL" id="CAACVG010012822">
    <property type="protein sequence ID" value="VEN60890.1"/>
    <property type="molecule type" value="Genomic_DNA"/>
</dbReference>
<dbReference type="SMART" id="SM00162">
    <property type="entry name" value="SAPA"/>
    <property type="match status" value="1"/>
</dbReference>
<keyword evidence="11" id="KW-1185">Reference proteome</keyword>
<evidence type="ECO:0000256" key="6">
    <source>
        <dbReference type="ARBA" id="ARBA00023180"/>
    </source>
</evidence>
<sequence>MKGCILFVFIALLALTSGVFVPPRPGHKKQHVELLGAKECTWGPSYWCKNLTAAADCHAVPHCIQTVWIHKKLPPDTSSICQTCLDMVKQARDQLESNETQELIKEVFEGSCKLLRIKPIVKECDKIADDYIPELIDTLASQMNPQVVCSVAGLCNNEKIHKLLIEAGEKIETKSVAKAGGPSTCEGCHTVVGILENKFNGMSRDDVLHSMLRVCGKMGSFSDGCSNIVITYFNKIYQHLQNHLNAEEVCLMSGECSAQFHKHANVEITPMSHVGYVPVETNKDDLPCDLCTQLVHHLKDLLIANTTEDEFKKVLLGLCDQSGEFKQECESLVNQYYSVVYNYLCQNLDGGAVCKAIGICPSPQQEDDFFAPLLPPSAAELAENMKNDPKMARVPLKTDSSSVRVVPFETEQAIIPEQQIPIEAMVPPHIQVLYNKEVCAFCEYFLHYMQTVITEPKTEEKIKSALDKACSKLPSVVNETCVNFIDTYEPALVAILAQDMDPSQVCPLIRACPSKTADVEIFMQAKGDSKCPLCLFAVTKLENMVKDQKTKDNIEKALNKVCDKLPNNMDEECKDFVKTYSSELIEMLIADLKPEEVCVYLKLCQDTSPAPRLPTYVFRHTGGDIETNVIPDNTINGKFFDTNEGVVEDSPQCVLCEFIMKEIEDQLKDKKNDRKIEDIVRDICSVMPHSVKKQCNDFVDKYADTVIQLLIQALEPSEICTMMKLCHDQLTSMKVEILDCPICEMTVEAMEKVLSNPNVDHEIEHVLEKTCRGLPQKYRHKCYDIVISHGFEISSNLESSKFSICKQIGYCRLDIDPCLYGPSYWCISERHADYCGVSTYINQYHKS</sequence>
<dbReference type="PROSITE" id="PS50015">
    <property type="entry name" value="SAP_B"/>
    <property type="match status" value="7"/>
</dbReference>
<dbReference type="GO" id="GO:0005764">
    <property type="term" value="C:lysosome"/>
    <property type="evidence" value="ECO:0007669"/>
    <property type="project" value="InterPro"/>
</dbReference>
<feature type="chain" id="PRO_5024821344" description="Saposin B-type domain-containing protein" evidence="7">
    <location>
        <begin position="19"/>
        <end position="847"/>
    </location>
</feature>
<dbReference type="FunFam" id="1.10.225.10:FF:000002">
    <property type="entry name" value="prosaposin isoform X2"/>
    <property type="match status" value="3"/>
</dbReference>
<dbReference type="InterPro" id="IPR008373">
    <property type="entry name" value="Saposin"/>
</dbReference>
<dbReference type="Pfam" id="PF03489">
    <property type="entry name" value="SapB_2"/>
    <property type="match status" value="6"/>
</dbReference>
<dbReference type="Pfam" id="PF02199">
    <property type="entry name" value="SapA"/>
    <property type="match status" value="2"/>
</dbReference>
<feature type="domain" description="Saposin B-type" evidence="8">
    <location>
        <begin position="181"/>
        <end position="260"/>
    </location>
</feature>
<dbReference type="GO" id="GO:0005576">
    <property type="term" value="C:extracellular region"/>
    <property type="evidence" value="ECO:0007669"/>
    <property type="project" value="UniProtKB-SubCell"/>
</dbReference>
<dbReference type="PRINTS" id="PR01797">
    <property type="entry name" value="SAPOSIN"/>
</dbReference>
<evidence type="ECO:0008006" key="12">
    <source>
        <dbReference type="Google" id="ProtNLM"/>
    </source>
</evidence>
<dbReference type="SUPFAM" id="SSF47862">
    <property type="entry name" value="Saposin"/>
    <property type="match status" value="6"/>
</dbReference>
<dbReference type="PANTHER" id="PTHR11480:SF3">
    <property type="entry name" value="BCDNA.GH08312"/>
    <property type="match status" value="1"/>
</dbReference>
<dbReference type="Proteomes" id="UP000410492">
    <property type="component" value="Unassembled WGS sequence"/>
</dbReference>
<keyword evidence="6" id="KW-0325">Glycoprotein</keyword>
<evidence type="ECO:0000256" key="5">
    <source>
        <dbReference type="ARBA" id="ARBA00023157"/>
    </source>
</evidence>
<dbReference type="PANTHER" id="PTHR11480">
    <property type="entry name" value="SAPOSIN-RELATED"/>
    <property type="match status" value="1"/>
</dbReference>
<dbReference type="InterPro" id="IPR007856">
    <property type="entry name" value="SapB_1"/>
</dbReference>
<feature type="domain" description="Saposin B-type" evidence="8">
    <location>
        <begin position="284"/>
        <end position="364"/>
    </location>
</feature>
<evidence type="ECO:0000256" key="3">
    <source>
        <dbReference type="ARBA" id="ARBA00022729"/>
    </source>
</evidence>